<keyword evidence="3" id="KW-0804">Transcription</keyword>
<dbReference type="RefSeq" id="WP_098195637.1">
    <property type="nucleotide sequence ID" value="NZ_CP023777.1"/>
</dbReference>
<evidence type="ECO:0000313" key="5">
    <source>
        <dbReference type="EMBL" id="ATL49269.1"/>
    </source>
</evidence>
<keyword evidence="6" id="KW-1185">Reference proteome</keyword>
<dbReference type="InterPro" id="IPR009057">
    <property type="entry name" value="Homeodomain-like_sf"/>
</dbReference>
<dbReference type="PANTHER" id="PTHR30146">
    <property type="entry name" value="LACI-RELATED TRANSCRIPTIONAL REPRESSOR"/>
    <property type="match status" value="1"/>
</dbReference>
<dbReference type="GO" id="GO:0003700">
    <property type="term" value="F:DNA-binding transcription factor activity"/>
    <property type="evidence" value="ECO:0007669"/>
    <property type="project" value="InterPro"/>
</dbReference>
<dbReference type="SUPFAM" id="SSF46689">
    <property type="entry name" value="Homeodomain-like"/>
    <property type="match status" value="2"/>
</dbReference>
<dbReference type="EMBL" id="CP023777">
    <property type="protein sequence ID" value="ATL49269.1"/>
    <property type="molecule type" value="Genomic_DNA"/>
</dbReference>
<dbReference type="Proteomes" id="UP000220133">
    <property type="component" value="Chromosome"/>
</dbReference>
<organism evidence="5 6">
    <name type="scientific">Chitinophaga caeni</name>
    <dbReference type="NCBI Taxonomy" id="2029983"/>
    <lineage>
        <taxon>Bacteria</taxon>
        <taxon>Pseudomonadati</taxon>
        <taxon>Bacteroidota</taxon>
        <taxon>Chitinophagia</taxon>
        <taxon>Chitinophagales</taxon>
        <taxon>Chitinophagaceae</taxon>
        <taxon>Chitinophaga</taxon>
    </lineage>
</organism>
<keyword evidence="1" id="KW-0805">Transcription regulation</keyword>
<dbReference type="SUPFAM" id="SSF53822">
    <property type="entry name" value="Periplasmic binding protein-like I"/>
    <property type="match status" value="1"/>
</dbReference>
<dbReference type="Gene3D" id="1.10.10.60">
    <property type="entry name" value="Homeodomain-like"/>
    <property type="match status" value="1"/>
</dbReference>
<reference evidence="5 6" key="1">
    <citation type="submission" date="2017-10" db="EMBL/GenBank/DDBJ databases">
        <title>Paenichitinophaga pekingensis gen. nov., sp. nov., isolated from activated sludge.</title>
        <authorList>
            <person name="Jin D."/>
            <person name="Kong X."/>
            <person name="Deng Y."/>
            <person name="Bai Z."/>
        </authorList>
    </citation>
    <scope>NUCLEOTIDE SEQUENCE [LARGE SCALE GENOMIC DNA]</scope>
    <source>
        <strain evidence="5 6">13</strain>
    </source>
</reference>
<name>A0A291QZ16_9BACT</name>
<feature type="domain" description="HTH araC/xylS-type" evidence="4">
    <location>
        <begin position="284"/>
        <end position="382"/>
    </location>
</feature>
<dbReference type="OrthoDB" id="9797097at2"/>
<dbReference type="SMART" id="SM00342">
    <property type="entry name" value="HTH_ARAC"/>
    <property type="match status" value="1"/>
</dbReference>
<evidence type="ECO:0000256" key="1">
    <source>
        <dbReference type="ARBA" id="ARBA00023015"/>
    </source>
</evidence>
<evidence type="ECO:0000313" key="6">
    <source>
        <dbReference type="Proteomes" id="UP000220133"/>
    </source>
</evidence>
<dbReference type="Pfam" id="PF12833">
    <property type="entry name" value="HTH_18"/>
    <property type="match status" value="1"/>
</dbReference>
<dbReference type="Gene3D" id="3.40.50.2300">
    <property type="match status" value="2"/>
</dbReference>
<evidence type="ECO:0000256" key="2">
    <source>
        <dbReference type="ARBA" id="ARBA00023125"/>
    </source>
</evidence>
<dbReference type="Pfam" id="PF13377">
    <property type="entry name" value="Peripla_BP_3"/>
    <property type="match status" value="1"/>
</dbReference>
<gene>
    <name evidence="5" type="ORF">COR50_19980</name>
</gene>
<evidence type="ECO:0000256" key="3">
    <source>
        <dbReference type="ARBA" id="ARBA00023163"/>
    </source>
</evidence>
<protein>
    <submittedName>
        <fullName evidence="5">Transcriptional regulator</fullName>
    </submittedName>
</protein>
<dbReference type="GO" id="GO:0000976">
    <property type="term" value="F:transcription cis-regulatory region binding"/>
    <property type="evidence" value="ECO:0007669"/>
    <property type="project" value="TreeGrafter"/>
</dbReference>
<dbReference type="InterPro" id="IPR018060">
    <property type="entry name" value="HTH_AraC"/>
</dbReference>
<dbReference type="PROSITE" id="PS01124">
    <property type="entry name" value="HTH_ARAC_FAMILY_2"/>
    <property type="match status" value="1"/>
</dbReference>
<sequence>MPRIILLTDFTEDYANGLLKGIVNYSKGRGSWVLCKMPLSYREVHEVEGVLEWALKWKADGIIAQFYNSDNVKIFQENGIAAIAQDFKQRFTDIPNITGDHYLAGKMGAAYFIKKGFQHFGFYGFKGIVWSEERCEGFKNELEKNGFHDRFFEYQNEESTDLWYYESAPLMDWLRNLPKPAAVMTCDDHQGHHIIEVCNQAGIQIPDEIAVLGVDNDEIICTLSDPQLSSIHQDVEQGGYEAARLMESMIERPGDLHDDVIVNPTHIVTRKSTDVYATQDAQISIVLKYIHQNLDRKLNVNELLKLVPLSRRLLESRFKNATNYSIYSYILNLKIEKFAEKLLETNSPIVEIAIEMGFIEYKNISRQFKAKMGCTPTEYRSRYAVNN</sequence>
<evidence type="ECO:0000259" key="4">
    <source>
        <dbReference type="PROSITE" id="PS01124"/>
    </source>
</evidence>
<proteinExistence type="predicted"/>
<dbReference type="InterPro" id="IPR028082">
    <property type="entry name" value="Peripla_BP_I"/>
</dbReference>
<dbReference type="CDD" id="cd01543">
    <property type="entry name" value="PBP1_XylR"/>
    <property type="match status" value="1"/>
</dbReference>
<keyword evidence="2" id="KW-0238">DNA-binding</keyword>
<dbReference type="AlphaFoldDB" id="A0A291QZ16"/>
<dbReference type="PANTHER" id="PTHR30146:SF24">
    <property type="entry name" value="XYLOSE OPERON REGULATORY PROTEIN"/>
    <property type="match status" value="1"/>
</dbReference>
<dbReference type="InterPro" id="IPR046335">
    <property type="entry name" value="LacI/GalR-like_sensor"/>
</dbReference>
<accession>A0A291QZ16</accession>
<dbReference type="KEGG" id="cbae:COR50_19980"/>